<keyword evidence="6" id="KW-0865">Zymogen</keyword>
<evidence type="ECO:0000256" key="9">
    <source>
        <dbReference type="SAM" id="SignalP"/>
    </source>
</evidence>
<dbReference type="InterPro" id="IPR001314">
    <property type="entry name" value="Peptidase_S1A"/>
</dbReference>
<dbReference type="InterPro" id="IPR009003">
    <property type="entry name" value="Peptidase_S1_PA"/>
</dbReference>
<evidence type="ECO:0000256" key="2">
    <source>
        <dbReference type="ARBA" id="ARBA00022670"/>
    </source>
</evidence>
<name>A0A9N9R9M3_9NEOP</name>
<evidence type="ECO:0000256" key="7">
    <source>
        <dbReference type="ARBA" id="ARBA00023157"/>
    </source>
</evidence>
<dbReference type="InterPro" id="IPR018114">
    <property type="entry name" value="TRYPSIN_HIS"/>
</dbReference>
<dbReference type="EMBL" id="OU893335">
    <property type="protein sequence ID" value="CAG9792435.1"/>
    <property type="molecule type" value="Genomic_DNA"/>
</dbReference>
<reference evidence="11" key="2">
    <citation type="submission" date="2022-10" db="EMBL/GenBank/DDBJ databases">
        <authorList>
            <consortium name="ENA_rothamsted_submissions"/>
            <consortium name="culmorum"/>
            <person name="King R."/>
        </authorList>
    </citation>
    <scope>NUCLEOTIDE SEQUENCE</scope>
</reference>
<dbReference type="PROSITE" id="PS50240">
    <property type="entry name" value="TRYPSIN_DOM"/>
    <property type="match status" value="1"/>
</dbReference>
<dbReference type="PANTHER" id="PTHR24276:SF91">
    <property type="entry name" value="AT26814P-RELATED"/>
    <property type="match status" value="1"/>
</dbReference>
<gene>
    <name evidence="11" type="ORF">DIATSA_LOCUS9964</name>
</gene>
<feature type="domain" description="Peptidase S1" evidence="10">
    <location>
        <begin position="28"/>
        <end position="253"/>
    </location>
</feature>
<protein>
    <recommendedName>
        <fullName evidence="10">Peptidase S1 domain-containing protein</fullName>
    </recommendedName>
</protein>
<evidence type="ECO:0000256" key="4">
    <source>
        <dbReference type="ARBA" id="ARBA00022801"/>
    </source>
</evidence>
<evidence type="ECO:0000259" key="10">
    <source>
        <dbReference type="PROSITE" id="PS50240"/>
    </source>
</evidence>
<dbReference type="FunFam" id="2.40.10.10:FF:000077">
    <property type="entry name" value="Predicted protein"/>
    <property type="match status" value="1"/>
</dbReference>
<evidence type="ECO:0000256" key="8">
    <source>
        <dbReference type="RuleBase" id="RU363034"/>
    </source>
</evidence>
<keyword evidence="12" id="KW-1185">Reference proteome</keyword>
<dbReference type="SUPFAM" id="SSF50494">
    <property type="entry name" value="Trypsin-like serine proteases"/>
    <property type="match status" value="1"/>
</dbReference>
<feature type="signal peptide" evidence="9">
    <location>
        <begin position="1"/>
        <end position="16"/>
    </location>
</feature>
<dbReference type="Pfam" id="PF00089">
    <property type="entry name" value="Trypsin"/>
    <property type="match status" value="1"/>
</dbReference>
<evidence type="ECO:0000256" key="1">
    <source>
        <dbReference type="ARBA" id="ARBA00007664"/>
    </source>
</evidence>
<proteinExistence type="inferred from homology"/>
<keyword evidence="2 8" id="KW-0645">Protease</keyword>
<evidence type="ECO:0000313" key="11">
    <source>
        <dbReference type="EMBL" id="CAG9792435.1"/>
    </source>
</evidence>
<organism evidence="11 12">
    <name type="scientific">Diatraea saccharalis</name>
    <name type="common">sugarcane borer</name>
    <dbReference type="NCBI Taxonomy" id="40085"/>
    <lineage>
        <taxon>Eukaryota</taxon>
        <taxon>Metazoa</taxon>
        <taxon>Ecdysozoa</taxon>
        <taxon>Arthropoda</taxon>
        <taxon>Hexapoda</taxon>
        <taxon>Insecta</taxon>
        <taxon>Pterygota</taxon>
        <taxon>Neoptera</taxon>
        <taxon>Endopterygota</taxon>
        <taxon>Lepidoptera</taxon>
        <taxon>Glossata</taxon>
        <taxon>Ditrysia</taxon>
        <taxon>Pyraloidea</taxon>
        <taxon>Crambidae</taxon>
        <taxon>Crambinae</taxon>
        <taxon>Diatraea</taxon>
    </lineage>
</organism>
<evidence type="ECO:0000313" key="12">
    <source>
        <dbReference type="Proteomes" id="UP001153714"/>
    </source>
</evidence>
<reference evidence="11" key="1">
    <citation type="submission" date="2021-12" db="EMBL/GenBank/DDBJ databases">
        <authorList>
            <person name="King R."/>
        </authorList>
    </citation>
    <scope>NUCLEOTIDE SEQUENCE</scope>
</reference>
<dbReference type="PRINTS" id="PR00722">
    <property type="entry name" value="CHYMOTRYPSIN"/>
</dbReference>
<dbReference type="CDD" id="cd00190">
    <property type="entry name" value="Tryp_SPc"/>
    <property type="match status" value="1"/>
</dbReference>
<dbReference type="InterPro" id="IPR050430">
    <property type="entry name" value="Peptidase_S1"/>
</dbReference>
<keyword evidence="3 9" id="KW-0732">Signal</keyword>
<comment type="similarity">
    <text evidence="1">Belongs to the peptidase S1 family.</text>
</comment>
<dbReference type="InterPro" id="IPR043504">
    <property type="entry name" value="Peptidase_S1_PA_chymotrypsin"/>
</dbReference>
<keyword evidence="4 8" id="KW-0378">Hydrolase</keyword>
<evidence type="ECO:0000256" key="3">
    <source>
        <dbReference type="ARBA" id="ARBA00022729"/>
    </source>
</evidence>
<dbReference type="InterPro" id="IPR001254">
    <property type="entry name" value="Trypsin_dom"/>
</dbReference>
<dbReference type="PANTHER" id="PTHR24276">
    <property type="entry name" value="POLYSERASE-RELATED"/>
    <property type="match status" value="1"/>
</dbReference>
<keyword evidence="5 8" id="KW-0720">Serine protease</keyword>
<keyword evidence="7" id="KW-1015">Disulfide bond</keyword>
<dbReference type="AlphaFoldDB" id="A0A9N9R9M3"/>
<sequence length="265" mass="28541">MYRLFISFAVLGVVVSTPTLKAKEDARIVGGDDIDITDAPYQVSLVNRGSHSCGGTIVSSDIVITAAHCVMGSNPANYQIRAGSSFSGHGGELYPVGDLLAHPDFSYSKMDNDIAVIWMAKPFEFNEKIAAIDMYELGNEIDDGDDTTVTGWGNTREGGGFPSTLQRVMVPKVSEQMCNKAYAPIYTITPRMLCAGSPTGGKDACQGDSGGPLVHNNKLAGVVSWGLGCARPQYPGIYAKISTLRTWIDEHILYLRMKNVLRALP</sequence>
<dbReference type="OrthoDB" id="10059102at2759"/>
<dbReference type="Proteomes" id="UP001153714">
    <property type="component" value="Chromosome 4"/>
</dbReference>
<evidence type="ECO:0000256" key="6">
    <source>
        <dbReference type="ARBA" id="ARBA00023145"/>
    </source>
</evidence>
<dbReference type="PROSITE" id="PS00135">
    <property type="entry name" value="TRYPSIN_SER"/>
    <property type="match status" value="1"/>
</dbReference>
<dbReference type="GO" id="GO:0006508">
    <property type="term" value="P:proteolysis"/>
    <property type="evidence" value="ECO:0007669"/>
    <property type="project" value="UniProtKB-KW"/>
</dbReference>
<dbReference type="SMART" id="SM00020">
    <property type="entry name" value="Tryp_SPc"/>
    <property type="match status" value="1"/>
</dbReference>
<dbReference type="InterPro" id="IPR033116">
    <property type="entry name" value="TRYPSIN_SER"/>
</dbReference>
<dbReference type="Gene3D" id="2.40.10.10">
    <property type="entry name" value="Trypsin-like serine proteases"/>
    <property type="match status" value="1"/>
</dbReference>
<dbReference type="GO" id="GO:0004252">
    <property type="term" value="F:serine-type endopeptidase activity"/>
    <property type="evidence" value="ECO:0007669"/>
    <property type="project" value="InterPro"/>
</dbReference>
<evidence type="ECO:0000256" key="5">
    <source>
        <dbReference type="ARBA" id="ARBA00022825"/>
    </source>
</evidence>
<feature type="chain" id="PRO_5040471595" description="Peptidase S1 domain-containing protein" evidence="9">
    <location>
        <begin position="17"/>
        <end position="265"/>
    </location>
</feature>
<accession>A0A9N9R9M3</accession>
<dbReference type="PROSITE" id="PS00134">
    <property type="entry name" value="TRYPSIN_HIS"/>
    <property type="match status" value="1"/>
</dbReference>